<evidence type="ECO:0000313" key="4">
    <source>
        <dbReference type="Proteomes" id="UP000011666"/>
    </source>
</evidence>
<dbReference type="RefSeq" id="WP_007623456.1">
    <property type="nucleotide sequence ID" value="NZ_BANX01000029.1"/>
</dbReference>
<keyword evidence="1" id="KW-0175">Coiled coil</keyword>
<feature type="coiled-coil region" evidence="1">
    <location>
        <begin position="172"/>
        <end position="202"/>
    </location>
</feature>
<comment type="caution">
    <text evidence="3">The sequence shown here is derived from an EMBL/GenBank/DDBJ whole genome shotgun (WGS) entry which is preliminary data.</text>
</comment>
<organism evidence="3 4">
    <name type="scientific">Gordonia soli NBRC 108243</name>
    <dbReference type="NCBI Taxonomy" id="1223545"/>
    <lineage>
        <taxon>Bacteria</taxon>
        <taxon>Bacillati</taxon>
        <taxon>Actinomycetota</taxon>
        <taxon>Actinomycetes</taxon>
        <taxon>Mycobacteriales</taxon>
        <taxon>Gordoniaceae</taxon>
        <taxon>Gordonia</taxon>
    </lineage>
</organism>
<proteinExistence type="predicted"/>
<gene>
    <name evidence="3" type="ORF">GS4_29_00240</name>
</gene>
<evidence type="ECO:0000256" key="1">
    <source>
        <dbReference type="SAM" id="Coils"/>
    </source>
</evidence>
<dbReference type="Pfam" id="PF13271">
    <property type="entry name" value="DUF4062"/>
    <property type="match status" value="1"/>
</dbReference>
<dbReference type="Proteomes" id="UP000011666">
    <property type="component" value="Unassembled WGS sequence"/>
</dbReference>
<name>M0QMQ7_9ACTN</name>
<accession>M0QMQ7</accession>
<sequence length="358" mass="40015">MADEKRFQVFVSSTYTDLAAERAAVIQAILRMDHLPAGMEMFPSADESQWELIEQVIDQSDYYVVVVAGRYGSIIDAEGISYTEKEYDYAVKSGIPVLGFVHKNPGQILASNTDLDKTAQELLDKFRDKVKSKPVNFFESPAELGGLVVTSLMQAIKKKPGIGWVRGDKAMTVEQEREIVSLREQIATLREQKAEAESALVEDVADLAQGDQRVTISVLSQSSISGRDDVEFVAVATTWDEIFADVGPLLVDESPEHEAEKRLATHLYHRASDEEKQTLDSVYYGKIGMPYDDWDIVKTQFRALGLIDKGQKKRPIQDKNKYLSLTDRGDRHLTQLLAVKSGVDPGKVDDSENDDSEY</sequence>
<dbReference type="AlphaFoldDB" id="M0QMQ7"/>
<protein>
    <recommendedName>
        <fullName evidence="2">DUF4062 domain-containing protein</fullName>
    </recommendedName>
</protein>
<dbReference type="EMBL" id="BANX01000029">
    <property type="protein sequence ID" value="GAC69925.1"/>
    <property type="molecule type" value="Genomic_DNA"/>
</dbReference>
<reference evidence="3 4" key="1">
    <citation type="submission" date="2013-01" db="EMBL/GenBank/DDBJ databases">
        <title>Whole genome shotgun sequence of Gordonia soli NBRC 108243.</title>
        <authorList>
            <person name="Isaki-Nakamura S."/>
            <person name="Hosoyama A."/>
            <person name="Tsuchikane K."/>
            <person name="Ando Y."/>
            <person name="Baba S."/>
            <person name="Ohji S."/>
            <person name="Hamada M."/>
            <person name="Tamura T."/>
            <person name="Yamazoe A."/>
            <person name="Yamazaki S."/>
            <person name="Fujita N."/>
        </authorList>
    </citation>
    <scope>NUCLEOTIDE SEQUENCE [LARGE SCALE GENOMIC DNA]</scope>
    <source>
        <strain evidence="3 4">NBRC 108243</strain>
    </source>
</reference>
<feature type="domain" description="DUF4062" evidence="2">
    <location>
        <begin position="8"/>
        <end position="90"/>
    </location>
</feature>
<dbReference type="OrthoDB" id="72299at2"/>
<keyword evidence="4" id="KW-1185">Reference proteome</keyword>
<dbReference type="eggNOG" id="COG2226">
    <property type="taxonomic scope" value="Bacteria"/>
</dbReference>
<evidence type="ECO:0000259" key="2">
    <source>
        <dbReference type="Pfam" id="PF13271"/>
    </source>
</evidence>
<dbReference type="InterPro" id="IPR025139">
    <property type="entry name" value="DUF4062"/>
</dbReference>
<evidence type="ECO:0000313" key="3">
    <source>
        <dbReference type="EMBL" id="GAC69925.1"/>
    </source>
</evidence>